<keyword evidence="1" id="KW-0472">Membrane</keyword>
<dbReference type="InterPro" id="IPR050570">
    <property type="entry name" value="Cell_wall_metabolism_enzyme"/>
</dbReference>
<dbReference type="PANTHER" id="PTHR21666:SF270">
    <property type="entry name" value="MUREIN HYDROLASE ACTIVATOR ENVC"/>
    <property type="match status" value="1"/>
</dbReference>
<name>A0ABP1Z5H3_THIA3</name>
<feature type="transmembrane region" description="Helical" evidence="1">
    <location>
        <begin position="53"/>
        <end position="73"/>
    </location>
</feature>
<dbReference type="InterPro" id="IPR016047">
    <property type="entry name" value="M23ase_b-sheet_dom"/>
</dbReference>
<dbReference type="Gene3D" id="2.70.70.10">
    <property type="entry name" value="Glucose Permease (Domain IIA)"/>
    <property type="match status" value="1"/>
</dbReference>
<comment type="caution">
    <text evidence="3">The sequence shown here is derived from an EMBL/GenBank/DDBJ whole genome shotgun (WGS) entry which is preliminary data.</text>
</comment>
<dbReference type="SUPFAM" id="SSF51261">
    <property type="entry name" value="Duplicated hybrid motif"/>
    <property type="match status" value="1"/>
</dbReference>
<dbReference type="Proteomes" id="UP000078599">
    <property type="component" value="Unassembled WGS sequence"/>
</dbReference>
<dbReference type="CDD" id="cd12797">
    <property type="entry name" value="M23_peptidase"/>
    <property type="match status" value="1"/>
</dbReference>
<dbReference type="InterPro" id="IPR011055">
    <property type="entry name" value="Dup_hybrid_motif"/>
</dbReference>
<gene>
    <name evidence="3" type="ORF">THICB1_30086</name>
</gene>
<accession>A0ABP1Z5H3</accession>
<sequence length="322" mass="34564">MRLPKRPALISALFGKPANPRAAAHSRHLEILITRPGHAAHSFRIDLDALRRAAFWVLAAVALWLMVTFFMAWRQVASGNLQQRADQLAAQAATAQSANARLQAENGAMASHLLALKQRVDSLATTMRGFVQKRAEQFPVEEKNVNQGGIAQPLNAANAPALLHDEVDLIGARLSLLLPQAHHLASLEAARPMGDPVNGDAPITSDYGLRPNPMGGGVEFHNGIDFGVKPGTPVHATANGVVESAGWKSGYGNCVVIDHPFGYRSLFGHLSTIRVKAGDTVTRGQVIALSGNTGRSTGPHLHYTLLYGDKTLDPTIYLLAQR</sequence>
<proteinExistence type="predicted"/>
<organism evidence="3 4">
    <name type="scientific">Thiomonas arsenitoxydans (strain DSM 22701 / CIP 110005 / 3As)</name>
    <dbReference type="NCBI Taxonomy" id="426114"/>
    <lineage>
        <taxon>Bacteria</taxon>
        <taxon>Pseudomonadati</taxon>
        <taxon>Pseudomonadota</taxon>
        <taxon>Betaproteobacteria</taxon>
        <taxon>Burkholderiales</taxon>
        <taxon>Thiomonas</taxon>
    </lineage>
</organism>
<evidence type="ECO:0000313" key="4">
    <source>
        <dbReference type="Proteomes" id="UP000078599"/>
    </source>
</evidence>
<dbReference type="EMBL" id="CTRI01000023">
    <property type="protein sequence ID" value="CQR33256.1"/>
    <property type="molecule type" value="Genomic_DNA"/>
</dbReference>
<keyword evidence="4" id="KW-1185">Reference proteome</keyword>
<protein>
    <submittedName>
        <fullName evidence="3">Peptidase M23</fullName>
    </submittedName>
</protein>
<keyword evidence="1" id="KW-1133">Transmembrane helix</keyword>
<evidence type="ECO:0000256" key="1">
    <source>
        <dbReference type="SAM" id="Phobius"/>
    </source>
</evidence>
<evidence type="ECO:0000259" key="2">
    <source>
        <dbReference type="Pfam" id="PF01551"/>
    </source>
</evidence>
<dbReference type="RefSeq" id="WP_064135046.1">
    <property type="nucleotide sequence ID" value="NC_014145.1"/>
</dbReference>
<reference evidence="3 4" key="1">
    <citation type="submission" date="2015-03" db="EMBL/GenBank/DDBJ databases">
        <authorList>
            <person name="Regsiter A."/>
            <person name="william w."/>
        </authorList>
    </citation>
    <scope>NUCLEOTIDE SEQUENCE [LARGE SCALE GENOMIC DNA]</scope>
    <source>
        <strain evidence="3 4">CB1</strain>
    </source>
</reference>
<dbReference type="Pfam" id="PF01551">
    <property type="entry name" value="Peptidase_M23"/>
    <property type="match status" value="1"/>
</dbReference>
<evidence type="ECO:0000313" key="3">
    <source>
        <dbReference type="EMBL" id="CQR33256.1"/>
    </source>
</evidence>
<dbReference type="PANTHER" id="PTHR21666">
    <property type="entry name" value="PEPTIDASE-RELATED"/>
    <property type="match status" value="1"/>
</dbReference>
<feature type="domain" description="M23ase beta-sheet core" evidence="2">
    <location>
        <begin position="220"/>
        <end position="314"/>
    </location>
</feature>
<keyword evidence="1" id="KW-0812">Transmembrane</keyword>